<evidence type="ECO:0008006" key="3">
    <source>
        <dbReference type="Google" id="ProtNLM"/>
    </source>
</evidence>
<dbReference type="InterPro" id="IPR021233">
    <property type="entry name" value="DUF2783"/>
</dbReference>
<proteinExistence type="predicted"/>
<organism evidence="1 2">
    <name type="scientific">Nitrococcus mobilis Nb-231</name>
    <dbReference type="NCBI Taxonomy" id="314278"/>
    <lineage>
        <taxon>Bacteria</taxon>
        <taxon>Pseudomonadati</taxon>
        <taxon>Pseudomonadota</taxon>
        <taxon>Gammaproteobacteria</taxon>
        <taxon>Chromatiales</taxon>
        <taxon>Ectothiorhodospiraceae</taxon>
        <taxon>Nitrococcus</taxon>
    </lineage>
</organism>
<evidence type="ECO:0000313" key="1">
    <source>
        <dbReference type="EMBL" id="EAR22885.1"/>
    </source>
</evidence>
<keyword evidence="2" id="KW-1185">Reference proteome</keyword>
<sequence>MKPSRLNVEPQLARPDDFYQALLELHQGLTDEESRLANAKLILLLANHIGDQAILDEALRIAREGLGDGSASAAGRSDPAGPNAIRAVMCRVTKERT</sequence>
<gene>
    <name evidence="1" type="ORF">NB231_10543</name>
</gene>
<protein>
    <recommendedName>
        <fullName evidence="3">DUF2783 domain-containing protein</fullName>
    </recommendedName>
</protein>
<dbReference type="OrthoDB" id="6460891at2"/>
<dbReference type="Pfam" id="PF10932">
    <property type="entry name" value="DUF2783"/>
    <property type="match status" value="1"/>
</dbReference>
<evidence type="ECO:0000313" key="2">
    <source>
        <dbReference type="Proteomes" id="UP000003374"/>
    </source>
</evidence>
<comment type="caution">
    <text evidence="1">The sequence shown here is derived from an EMBL/GenBank/DDBJ whole genome shotgun (WGS) entry which is preliminary data.</text>
</comment>
<dbReference type="EMBL" id="AAOF01000002">
    <property type="protein sequence ID" value="EAR22885.1"/>
    <property type="molecule type" value="Genomic_DNA"/>
</dbReference>
<dbReference type="AlphaFoldDB" id="A4BNT6"/>
<reference evidence="1 2" key="1">
    <citation type="submission" date="2006-02" db="EMBL/GenBank/DDBJ databases">
        <authorList>
            <person name="Waterbury J."/>
            <person name="Ferriera S."/>
            <person name="Johnson J."/>
            <person name="Kravitz S."/>
            <person name="Halpern A."/>
            <person name="Remington K."/>
            <person name="Beeson K."/>
            <person name="Tran B."/>
            <person name="Rogers Y.-H."/>
            <person name="Friedman R."/>
            <person name="Venter J.C."/>
        </authorList>
    </citation>
    <scope>NUCLEOTIDE SEQUENCE [LARGE SCALE GENOMIC DNA]</scope>
    <source>
        <strain evidence="1 2">Nb-231</strain>
    </source>
</reference>
<dbReference type="Proteomes" id="UP000003374">
    <property type="component" value="Unassembled WGS sequence"/>
</dbReference>
<dbReference type="RefSeq" id="WP_005002324.1">
    <property type="nucleotide sequence ID" value="NZ_CH672427.1"/>
</dbReference>
<dbReference type="eggNOG" id="ENOG5032YI0">
    <property type="taxonomic scope" value="Bacteria"/>
</dbReference>
<dbReference type="STRING" id="314278.NB231_10543"/>
<accession>A4BNT6</accession>
<name>A4BNT6_9GAMM</name>
<dbReference type="HOGENOM" id="CLU_189765_0_0_6"/>